<keyword evidence="1" id="KW-0812">Transmembrane</keyword>
<keyword evidence="3" id="KW-1185">Reference proteome</keyword>
<dbReference type="Proteomes" id="UP000789396">
    <property type="component" value="Unassembled WGS sequence"/>
</dbReference>
<sequence length="51" mass="5782">VSEYSECLRSSDGYISGFSVLEHLGLDELPWYANLIVLFGILIIVRVLAYF</sequence>
<keyword evidence="1" id="KW-0472">Membrane</keyword>
<keyword evidence="1" id="KW-1133">Transmembrane helix</keyword>
<evidence type="ECO:0000313" key="2">
    <source>
        <dbReference type="EMBL" id="CAG8812619.1"/>
    </source>
</evidence>
<dbReference type="AlphaFoldDB" id="A0A9N9K6M0"/>
<feature type="transmembrane region" description="Helical" evidence="1">
    <location>
        <begin position="31"/>
        <end position="49"/>
    </location>
</feature>
<feature type="non-terminal residue" evidence="2">
    <location>
        <position position="51"/>
    </location>
</feature>
<gene>
    <name evidence="2" type="ORF">RFULGI_LOCUS18926</name>
</gene>
<dbReference type="OrthoDB" id="66620at2759"/>
<comment type="caution">
    <text evidence="2">The sequence shown here is derived from an EMBL/GenBank/DDBJ whole genome shotgun (WGS) entry which is preliminary data.</text>
</comment>
<proteinExistence type="predicted"/>
<name>A0A9N9K6M0_9GLOM</name>
<protein>
    <submittedName>
        <fullName evidence="2">6913_t:CDS:1</fullName>
    </submittedName>
</protein>
<reference evidence="2" key="1">
    <citation type="submission" date="2021-06" db="EMBL/GenBank/DDBJ databases">
        <authorList>
            <person name="Kallberg Y."/>
            <person name="Tangrot J."/>
            <person name="Rosling A."/>
        </authorList>
    </citation>
    <scope>NUCLEOTIDE SEQUENCE</scope>
    <source>
        <strain evidence="2">IN212</strain>
    </source>
</reference>
<accession>A0A9N9K6M0</accession>
<organism evidence="2 3">
    <name type="scientific">Racocetra fulgida</name>
    <dbReference type="NCBI Taxonomy" id="60492"/>
    <lineage>
        <taxon>Eukaryota</taxon>
        <taxon>Fungi</taxon>
        <taxon>Fungi incertae sedis</taxon>
        <taxon>Mucoromycota</taxon>
        <taxon>Glomeromycotina</taxon>
        <taxon>Glomeromycetes</taxon>
        <taxon>Diversisporales</taxon>
        <taxon>Gigasporaceae</taxon>
        <taxon>Racocetra</taxon>
    </lineage>
</organism>
<evidence type="ECO:0000313" key="3">
    <source>
        <dbReference type="Proteomes" id="UP000789396"/>
    </source>
</evidence>
<evidence type="ECO:0000256" key="1">
    <source>
        <dbReference type="SAM" id="Phobius"/>
    </source>
</evidence>
<dbReference type="EMBL" id="CAJVPZ010087226">
    <property type="protein sequence ID" value="CAG8812619.1"/>
    <property type="molecule type" value="Genomic_DNA"/>
</dbReference>
<feature type="non-terminal residue" evidence="2">
    <location>
        <position position="1"/>
    </location>
</feature>